<reference evidence="1" key="1">
    <citation type="journal article" date="2015" name="Nature">
        <title>Complex archaea that bridge the gap between prokaryotes and eukaryotes.</title>
        <authorList>
            <person name="Spang A."/>
            <person name="Saw J.H."/>
            <person name="Jorgensen S.L."/>
            <person name="Zaremba-Niedzwiedzka K."/>
            <person name="Martijn J."/>
            <person name="Lind A.E."/>
            <person name="van Eijk R."/>
            <person name="Schleper C."/>
            <person name="Guy L."/>
            <person name="Ettema T.J."/>
        </authorList>
    </citation>
    <scope>NUCLEOTIDE SEQUENCE</scope>
</reference>
<organism evidence="1">
    <name type="scientific">marine sediment metagenome</name>
    <dbReference type="NCBI Taxonomy" id="412755"/>
    <lineage>
        <taxon>unclassified sequences</taxon>
        <taxon>metagenomes</taxon>
        <taxon>ecological metagenomes</taxon>
    </lineage>
</organism>
<dbReference type="AlphaFoldDB" id="A0A0F9A9A2"/>
<gene>
    <name evidence="1" type="ORF">LCGC14_2599200</name>
</gene>
<sequence>MVIIFSSEKARAHLLEKGFVYTARLKKRKQVGRDWMTDRRTGGKIRDVYTTYMGKKMLLGPYWEGLSPFTPDSGFGVISKWRDEIQGLAGRPISDDETLHLYKVQLRIDVPCPRCDGEGDIPETEFAWIRCPRCEGRKTIMRLGEVSLYSAKPKGDN</sequence>
<name>A0A0F9A9A2_9ZZZZ</name>
<proteinExistence type="predicted"/>
<protein>
    <submittedName>
        <fullName evidence="1">Uncharacterized protein</fullName>
    </submittedName>
</protein>
<accession>A0A0F9A9A2</accession>
<dbReference type="Gene3D" id="6.20.20.10">
    <property type="match status" value="1"/>
</dbReference>
<dbReference type="EMBL" id="LAZR01043838">
    <property type="protein sequence ID" value="KKL06119.1"/>
    <property type="molecule type" value="Genomic_DNA"/>
</dbReference>
<evidence type="ECO:0000313" key="1">
    <source>
        <dbReference type="EMBL" id="KKL06119.1"/>
    </source>
</evidence>
<comment type="caution">
    <text evidence="1">The sequence shown here is derived from an EMBL/GenBank/DDBJ whole genome shotgun (WGS) entry which is preliminary data.</text>
</comment>